<protein>
    <submittedName>
        <fullName evidence="2">Uncharacterized protein</fullName>
    </submittedName>
</protein>
<proteinExistence type="predicted"/>
<feature type="region of interest" description="Disordered" evidence="1">
    <location>
        <begin position="164"/>
        <end position="238"/>
    </location>
</feature>
<dbReference type="PANTHER" id="PTHR42354">
    <property type="entry name" value="C2H2-TYPE DOMAIN-CONTAINING PROTEIN"/>
    <property type="match status" value="1"/>
</dbReference>
<dbReference type="Proteomes" id="UP000799753">
    <property type="component" value="Unassembled WGS sequence"/>
</dbReference>
<evidence type="ECO:0000256" key="1">
    <source>
        <dbReference type="SAM" id="MobiDB-lite"/>
    </source>
</evidence>
<feature type="compositionally biased region" description="Low complexity" evidence="1">
    <location>
        <begin position="388"/>
        <end position="398"/>
    </location>
</feature>
<reference evidence="2" key="1">
    <citation type="journal article" date="2020" name="Stud. Mycol.">
        <title>101 Dothideomycetes genomes: a test case for predicting lifestyles and emergence of pathogens.</title>
        <authorList>
            <person name="Haridas S."/>
            <person name="Albert R."/>
            <person name="Binder M."/>
            <person name="Bloem J."/>
            <person name="Labutti K."/>
            <person name="Salamov A."/>
            <person name="Andreopoulos B."/>
            <person name="Baker S."/>
            <person name="Barry K."/>
            <person name="Bills G."/>
            <person name="Bluhm B."/>
            <person name="Cannon C."/>
            <person name="Castanera R."/>
            <person name="Culley D."/>
            <person name="Daum C."/>
            <person name="Ezra D."/>
            <person name="Gonzalez J."/>
            <person name="Henrissat B."/>
            <person name="Kuo A."/>
            <person name="Liang C."/>
            <person name="Lipzen A."/>
            <person name="Lutzoni F."/>
            <person name="Magnuson J."/>
            <person name="Mondo S."/>
            <person name="Nolan M."/>
            <person name="Ohm R."/>
            <person name="Pangilinan J."/>
            <person name="Park H.-J."/>
            <person name="Ramirez L."/>
            <person name="Alfaro M."/>
            <person name="Sun H."/>
            <person name="Tritt A."/>
            <person name="Yoshinaga Y."/>
            <person name="Zwiers L.-H."/>
            <person name="Turgeon B."/>
            <person name="Goodwin S."/>
            <person name="Spatafora J."/>
            <person name="Crous P."/>
            <person name="Grigoriev I."/>
        </authorList>
    </citation>
    <scope>NUCLEOTIDE SEQUENCE</scope>
    <source>
        <strain evidence="2">CBS 473.64</strain>
    </source>
</reference>
<feature type="compositionally biased region" description="Basic and acidic residues" evidence="1">
    <location>
        <begin position="187"/>
        <end position="203"/>
    </location>
</feature>
<keyword evidence="3" id="KW-1185">Reference proteome</keyword>
<dbReference type="PANTHER" id="PTHR42354:SF1">
    <property type="entry name" value="C2H2-TYPE DOMAIN-CONTAINING PROTEIN"/>
    <property type="match status" value="1"/>
</dbReference>
<gene>
    <name evidence="2" type="ORF">P280DRAFT_242692</name>
</gene>
<accession>A0A6A6S619</accession>
<evidence type="ECO:0000313" key="3">
    <source>
        <dbReference type="Proteomes" id="UP000799753"/>
    </source>
</evidence>
<dbReference type="EMBL" id="MU006780">
    <property type="protein sequence ID" value="KAF2643040.1"/>
    <property type="molecule type" value="Genomic_DNA"/>
</dbReference>
<evidence type="ECO:0000313" key="2">
    <source>
        <dbReference type="EMBL" id="KAF2643040.1"/>
    </source>
</evidence>
<name>A0A6A6S619_9PLEO</name>
<dbReference type="AlphaFoldDB" id="A0A6A6S619"/>
<feature type="region of interest" description="Disordered" evidence="1">
    <location>
        <begin position="367"/>
        <end position="398"/>
    </location>
</feature>
<organism evidence="2 3">
    <name type="scientific">Massarina eburnea CBS 473.64</name>
    <dbReference type="NCBI Taxonomy" id="1395130"/>
    <lineage>
        <taxon>Eukaryota</taxon>
        <taxon>Fungi</taxon>
        <taxon>Dikarya</taxon>
        <taxon>Ascomycota</taxon>
        <taxon>Pezizomycotina</taxon>
        <taxon>Dothideomycetes</taxon>
        <taxon>Pleosporomycetidae</taxon>
        <taxon>Pleosporales</taxon>
        <taxon>Massarineae</taxon>
        <taxon>Massarinaceae</taxon>
        <taxon>Massarina</taxon>
    </lineage>
</organism>
<dbReference type="OrthoDB" id="5309037at2759"/>
<sequence>MGAKSIVDPTYIVQSLVHTLLDVFDATRDLHQTLQGKEKRDYAQSLRSRGYSAGRRFEYMDEEDNSGDESIVMDKAAVNRRFELGLREVGSTFAVGDVITQAALQTQIITLQSVLITAFLYGPSTSDPISKHLSKLVSASREAGTTAVDALGAQQLRQLAMLPPVSRSSARSPETHSKMSHVSPYPKTKELALSRLDHKDHGSPYKTPTTIVDRRPTAPRSDTESTVFSGPTAHGPESPQTTCCLYALDLQRHPSQPLSSSITRESTPYCPYCKRTLHLSPGKSWEVFKDDRDRVERCFRLSNRFVVKCHRDTPDGGYCCVMCSQGSSVDTVCGDVKALIKHVWQDHDARELEREQDVEELVEMDTVTRRGRSGKSVERRRDSAFGTGSRRSVSLGPVRGRRGRRFEREVQTVAVR</sequence>